<dbReference type="Pfam" id="PF04383">
    <property type="entry name" value="KilA-N"/>
    <property type="match status" value="1"/>
</dbReference>
<dbReference type="InterPro" id="IPR018004">
    <property type="entry name" value="KilA/APSES_HTH"/>
</dbReference>
<gene>
    <name evidence="2" type="ORF">I5V89_11590</name>
</gene>
<dbReference type="InterPro" id="IPR005039">
    <property type="entry name" value="Ant_C"/>
</dbReference>
<dbReference type="Pfam" id="PF03374">
    <property type="entry name" value="ANT"/>
    <property type="match status" value="1"/>
</dbReference>
<protein>
    <submittedName>
        <fullName evidence="2">Phage antirepressor KilAC domain-containing protein</fullName>
    </submittedName>
</protein>
<comment type="caution">
    <text evidence="2">The sequence shown here is derived from an EMBL/GenBank/DDBJ whole genome shotgun (WGS) entry which is preliminary data.</text>
</comment>
<feature type="domain" description="KilA-N" evidence="1">
    <location>
        <begin position="1"/>
        <end position="102"/>
    </location>
</feature>
<dbReference type="Proteomes" id="UP000634179">
    <property type="component" value="Unassembled WGS sequence"/>
</dbReference>
<organism evidence="2 3">
    <name type="scientific">Stenotrophomonas maltophilia</name>
    <name type="common">Pseudomonas maltophilia</name>
    <name type="synonym">Xanthomonas maltophilia</name>
    <dbReference type="NCBI Taxonomy" id="40324"/>
    <lineage>
        <taxon>Bacteria</taxon>
        <taxon>Pseudomonadati</taxon>
        <taxon>Pseudomonadota</taxon>
        <taxon>Gammaproteobacteria</taxon>
        <taxon>Lysobacterales</taxon>
        <taxon>Lysobacteraceae</taxon>
        <taxon>Stenotrophomonas</taxon>
        <taxon>Stenotrophomonas maltophilia group</taxon>
    </lineage>
</organism>
<dbReference type="PROSITE" id="PS51301">
    <property type="entry name" value="KILA_N"/>
    <property type="match status" value="1"/>
</dbReference>
<proteinExistence type="predicted"/>
<dbReference type="SMART" id="SM01252">
    <property type="entry name" value="KilA-N"/>
    <property type="match status" value="1"/>
</dbReference>
<dbReference type="AlphaFoldDB" id="A0AA40YER8"/>
<evidence type="ECO:0000313" key="3">
    <source>
        <dbReference type="Proteomes" id="UP000634179"/>
    </source>
</evidence>
<accession>A0AA40YER8</accession>
<dbReference type="InterPro" id="IPR017880">
    <property type="entry name" value="KilA_N"/>
</dbReference>
<dbReference type="EMBL" id="JADUOV010000007">
    <property type="protein sequence ID" value="MBH1790515.1"/>
    <property type="molecule type" value="Genomic_DNA"/>
</dbReference>
<sequence>MNAMMIGGATVRRDDVGRFCLNDLHQAAGGAKRHQPSDWQRLKQTDELVAELVNSGESRVYPVHSVAGRYGGSYVVRELVYAYAMWISPSFSLQVIRAYDALMAGVPAPDPMQALTDPATLRALLLSYSEKAEILEARVQYQEPQVRALLRLTQADGAFNITTAAKMLRVQPRQLFAWLSEHGWIYRRAGSKNWLAYQNRLQQGVLVHKACVQRTEADEERVHEQVLVTAKGLSRLAESIDRGQMTWAQADAATGLQLAAEVNS</sequence>
<reference evidence="2" key="1">
    <citation type="submission" date="2020-11" db="EMBL/GenBank/DDBJ databases">
        <title>Enhanced detection system for hospital associated transmission using whole genome sequencing surveillance.</title>
        <authorList>
            <person name="Harrison L.H."/>
            <person name="Van Tyne D."/>
            <person name="Marsh J.W."/>
            <person name="Griffith M.P."/>
            <person name="Snyder D.J."/>
            <person name="Cooper V.S."/>
            <person name="Mustapha M."/>
        </authorList>
    </citation>
    <scope>NUCLEOTIDE SEQUENCE</scope>
    <source>
        <strain evidence="2">STEN00053</strain>
    </source>
</reference>
<evidence type="ECO:0000313" key="2">
    <source>
        <dbReference type="EMBL" id="MBH1790515.1"/>
    </source>
</evidence>
<dbReference type="GO" id="GO:0003677">
    <property type="term" value="F:DNA binding"/>
    <property type="evidence" value="ECO:0007669"/>
    <property type="project" value="InterPro"/>
</dbReference>
<name>A0AA40YER8_STEMA</name>
<evidence type="ECO:0000259" key="1">
    <source>
        <dbReference type="PROSITE" id="PS51301"/>
    </source>
</evidence>